<dbReference type="Gene3D" id="3.40.50.300">
    <property type="entry name" value="P-loop containing nucleotide triphosphate hydrolases"/>
    <property type="match status" value="3"/>
</dbReference>
<dbReference type="InterPro" id="IPR014001">
    <property type="entry name" value="Helicase_ATP-bd"/>
</dbReference>
<accession>A0A0P7X4W4</accession>
<dbReference type="PATRIC" id="fig|1653334.4.peg.323"/>
<evidence type="ECO:0000256" key="2">
    <source>
        <dbReference type="ARBA" id="ARBA00008533"/>
    </source>
</evidence>
<feature type="compositionally biased region" description="Basic and acidic residues" evidence="16">
    <location>
        <begin position="47"/>
        <end position="56"/>
    </location>
</feature>
<dbReference type="Gene3D" id="6.10.140.240">
    <property type="match status" value="1"/>
</dbReference>
<dbReference type="Gene3D" id="4.10.860.10">
    <property type="entry name" value="UVR domain"/>
    <property type="match status" value="1"/>
</dbReference>
<evidence type="ECO:0000256" key="5">
    <source>
        <dbReference type="ARBA" id="ARBA00022763"/>
    </source>
</evidence>
<evidence type="ECO:0000259" key="17">
    <source>
        <dbReference type="PROSITE" id="PS50151"/>
    </source>
</evidence>
<reference evidence="21 23" key="2">
    <citation type="submission" date="2016-08" db="EMBL/GenBank/DDBJ databases">
        <authorList>
            <person name="Varghese N."/>
            <person name="Submissions Spin"/>
        </authorList>
    </citation>
    <scope>NUCLEOTIDE SEQUENCE [LARGE SCALE GENOMIC DNA]</scope>
    <source>
        <strain evidence="21 23">HL-109</strain>
    </source>
</reference>
<evidence type="ECO:0000256" key="10">
    <source>
        <dbReference type="ARBA" id="ARBA00023236"/>
    </source>
</evidence>
<keyword evidence="10 13" id="KW-0742">SOS response</keyword>
<name>A0A0P7X4W4_9HYPH</name>
<dbReference type="InterPro" id="IPR036876">
    <property type="entry name" value="UVR_dom_sf"/>
</dbReference>
<comment type="function">
    <text evidence="13">The UvrABC repair system catalyzes the recognition and processing of DNA lesions. A damage recognition complex composed of 2 UvrA and 2 UvrB subunits scans DNA for abnormalities. Upon binding of the UvrA(2)B(2) complex to a putative damaged site, the DNA wraps around one UvrB monomer. DNA wrap is dependent on ATP binding by UvrB and probably causes local melting of the DNA helix, facilitating insertion of UvrB beta-hairpin between the DNA strands. Then UvrB probes one DNA strand for the presence of a lesion. If a lesion is found the UvrA subunits dissociate and the UvrB-DNA preincision complex is formed. This complex is subsequently bound by UvrC and the second UvrB is released. If no lesion is found, the DNA wraps around the other UvrB subunit that will check the other stand for damage.</text>
</comment>
<comment type="subunit">
    <text evidence="11 13 14">Forms a heterotetramer with UvrA during the search for lesions. Interacts with UvrC in an incision complex.</text>
</comment>
<evidence type="ECO:0000256" key="1">
    <source>
        <dbReference type="ARBA" id="ARBA00004496"/>
    </source>
</evidence>
<comment type="subcellular location">
    <subcellularLocation>
        <location evidence="1 13 14">Cytoplasm</location>
    </subcellularLocation>
</comment>
<evidence type="ECO:0000313" key="20">
    <source>
        <dbReference type="EMBL" id="KPQ09862.1"/>
    </source>
</evidence>
<dbReference type="PROSITE" id="PS51194">
    <property type="entry name" value="HELICASE_CTER"/>
    <property type="match status" value="1"/>
</dbReference>
<keyword evidence="5 13" id="KW-0227">DNA damage</keyword>
<evidence type="ECO:0000313" key="22">
    <source>
        <dbReference type="Proteomes" id="UP000050497"/>
    </source>
</evidence>
<evidence type="ECO:0000256" key="16">
    <source>
        <dbReference type="SAM" id="MobiDB-lite"/>
    </source>
</evidence>
<keyword evidence="15" id="KW-0175">Coiled coil</keyword>
<dbReference type="PANTHER" id="PTHR24029:SF0">
    <property type="entry name" value="UVRABC SYSTEM PROTEIN B"/>
    <property type="match status" value="1"/>
</dbReference>
<dbReference type="InterPro" id="IPR024759">
    <property type="entry name" value="UvrB_YAD/RRR_dom"/>
</dbReference>
<keyword evidence="4 13" id="KW-0547">Nucleotide-binding</keyword>
<dbReference type="AlphaFoldDB" id="A0A0P7X4W4"/>
<dbReference type="Pfam" id="PF02151">
    <property type="entry name" value="UVR"/>
    <property type="match status" value="1"/>
</dbReference>
<dbReference type="PROSITE" id="PS51192">
    <property type="entry name" value="HELICASE_ATP_BIND_1"/>
    <property type="match status" value="1"/>
</dbReference>
<dbReference type="InterPro" id="IPR001943">
    <property type="entry name" value="UVR_dom"/>
</dbReference>
<dbReference type="Pfam" id="PF17757">
    <property type="entry name" value="UvrB_inter"/>
    <property type="match status" value="1"/>
</dbReference>
<dbReference type="InterPro" id="IPR001650">
    <property type="entry name" value="Helicase_C-like"/>
</dbReference>
<evidence type="ECO:0000256" key="11">
    <source>
        <dbReference type="ARBA" id="ARBA00026033"/>
    </source>
</evidence>
<dbReference type="SMART" id="SM00490">
    <property type="entry name" value="HELICc"/>
    <property type="match status" value="1"/>
</dbReference>
<feature type="short sequence motif" description="Beta-hairpin" evidence="13">
    <location>
        <begin position="235"/>
        <end position="258"/>
    </location>
</feature>
<evidence type="ECO:0000256" key="6">
    <source>
        <dbReference type="ARBA" id="ARBA00022769"/>
    </source>
</evidence>
<evidence type="ECO:0000256" key="15">
    <source>
        <dbReference type="SAM" id="Coils"/>
    </source>
</evidence>
<proteinExistence type="inferred from homology"/>
<evidence type="ECO:0000259" key="18">
    <source>
        <dbReference type="PROSITE" id="PS51192"/>
    </source>
</evidence>
<evidence type="ECO:0000256" key="3">
    <source>
        <dbReference type="ARBA" id="ARBA00022490"/>
    </source>
</evidence>
<feature type="compositionally biased region" description="Gly residues" evidence="16">
    <location>
        <begin position="822"/>
        <end position="842"/>
    </location>
</feature>
<evidence type="ECO:0000256" key="13">
    <source>
        <dbReference type="HAMAP-Rule" id="MF_00204"/>
    </source>
</evidence>
<dbReference type="EMBL" id="FMBM01000002">
    <property type="protein sequence ID" value="SCC82179.1"/>
    <property type="molecule type" value="Genomic_DNA"/>
</dbReference>
<feature type="region of interest" description="Disordered" evidence="16">
    <location>
        <begin position="1"/>
        <end position="56"/>
    </location>
</feature>
<keyword evidence="3 13" id="KW-0963">Cytoplasm</keyword>
<dbReference type="GO" id="GO:0009432">
    <property type="term" value="P:SOS response"/>
    <property type="evidence" value="ECO:0007669"/>
    <property type="project" value="UniProtKB-UniRule"/>
</dbReference>
<feature type="compositionally biased region" description="Polar residues" evidence="16">
    <location>
        <begin position="1"/>
        <end position="17"/>
    </location>
</feature>
<evidence type="ECO:0000256" key="7">
    <source>
        <dbReference type="ARBA" id="ARBA00022840"/>
    </source>
</evidence>
<dbReference type="InterPro" id="IPR041471">
    <property type="entry name" value="UvrB_inter"/>
</dbReference>
<comment type="similarity">
    <text evidence="2 13 14">Belongs to the UvrB family.</text>
</comment>
<feature type="binding site" evidence="13">
    <location>
        <begin position="182"/>
        <end position="189"/>
    </location>
    <ligand>
        <name>ATP</name>
        <dbReference type="ChEBI" id="CHEBI:30616"/>
    </ligand>
</feature>
<dbReference type="OrthoDB" id="9806651at2"/>
<dbReference type="Pfam" id="PF00271">
    <property type="entry name" value="Helicase_C"/>
    <property type="match status" value="1"/>
</dbReference>
<dbReference type="NCBIfam" id="NF003673">
    <property type="entry name" value="PRK05298.1"/>
    <property type="match status" value="1"/>
</dbReference>
<dbReference type="Pfam" id="PF04851">
    <property type="entry name" value="ResIII"/>
    <property type="match status" value="1"/>
</dbReference>
<feature type="domain" description="Helicase ATP-binding" evidence="18">
    <location>
        <begin position="169"/>
        <end position="322"/>
    </location>
</feature>
<dbReference type="Proteomes" id="UP000050497">
    <property type="component" value="Unassembled WGS sequence"/>
</dbReference>
<dbReference type="Proteomes" id="UP000182800">
    <property type="component" value="Unassembled WGS sequence"/>
</dbReference>
<keyword evidence="9 13" id="KW-0234">DNA repair</keyword>
<dbReference type="Pfam" id="PF12344">
    <property type="entry name" value="UvrB"/>
    <property type="match status" value="1"/>
</dbReference>
<dbReference type="PROSITE" id="PS50151">
    <property type="entry name" value="UVR"/>
    <property type="match status" value="1"/>
</dbReference>
<sequence>MARQKTSPSPRNVSSDDSAASKPARKAPKAPAKSPAKSGKAPASKASKPELKPLDAHLAELLNPALNKPHVSAYDLPGGKAPGAMEEAPQAGFAAGDSTPVLASDAVSATMQSLEKLLMEGNPLFRDGKTWVPHRPERPEKSEGGYRFTMKSEYEPAGDQPQAIKELVKGVGENERDQVLLGVTGSGKTFTMAKVIEETQRPALILAPNKTLAAQLYGEFKSFFPDNAVEYFVSYYDYYQPEAYVPRSDTFIEKESSINEEIDRMRHSATRALLERDDVIIVASVSCIYGIGSVETYTAMSFSLKVGERIDQRQIIADLVALQYKRIQSDFQRGSFRVRGDVIELYPAHLEDRAWRIGLFGDEIEQIVEFDPLTGQKTAELEFVKVYANSHYVTPRPTLQQAVKGIKQELKWRVQELTRMGRLLEAQRLEQRTTFDLEMIEATGACNGIENYSRYLTGRRPGEPPPTLFEYLPDNALVFTDESHVTVPQIGGMYRGDFRRKATLAEFGFRLPSCLDNRPLRFEEWDAMRPQSVHVSATPGKWEMEQTGGVFAEQVIRPTGLVDPPVDIRPARSQVDDLLGEVRETAQAGYRTLVTVLTKRMAEDLTEYLHENNVRVRYMHSDIDTLERIEILRDLRLGAFDVLVGINLLREGLDIPECALVAILDADKEGFLRSETSLIQTIGRAARNVDGRCILYADKITGSMERAMAETSRRREKQLAWNAEHGITPESVKRNIGDILQSVYERDHVRVDTGLARDAETVGHNLKAVTEDLEKRMREAAANLEFEEAARLRDELKRLQETELMIGDDPMSRQSAIEDGAGRYGGGGGSGKGRGKGRGGGASRAAKPGLDDMGPGTDRERPLGAEGYVRPAGRSSEGQPGKAPKFKGRRGR</sequence>
<dbReference type="STRING" id="1653334.GA0071312_3158"/>
<dbReference type="GO" id="GO:0005737">
    <property type="term" value="C:cytoplasm"/>
    <property type="evidence" value="ECO:0007669"/>
    <property type="project" value="UniProtKB-SubCell"/>
</dbReference>
<dbReference type="HAMAP" id="MF_00204">
    <property type="entry name" value="UvrB"/>
    <property type="match status" value="1"/>
</dbReference>
<dbReference type="CDD" id="cd17916">
    <property type="entry name" value="DEXHc_UvrB"/>
    <property type="match status" value="1"/>
</dbReference>
<dbReference type="NCBIfam" id="TIGR00631">
    <property type="entry name" value="uvrb"/>
    <property type="match status" value="1"/>
</dbReference>
<feature type="region of interest" description="Disordered" evidence="16">
    <location>
        <begin position="809"/>
        <end position="892"/>
    </location>
</feature>
<feature type="domain" description="Helicase C-terminal" evidence="19">
    <location>
        <begin position="574"/>
        <end position="740"/>
    </location>
</feature>
<dbReference type="InterPro" id="IPR006935">
    <property type="entry name" value="Helicase/UvrB_N"/>
</dbReference>
<protein>
    <recommendedName>
        <fullName evidence="12 13">UvrABC system protein B</fullName>
        <shortName evidence="13">Protein UvrB</shortName>
    </recommendedName>
    <alternativeName>
        <fullName evidence="13">Excinuclease ABC subunit B</fullName>
    </alternativeName>
</protein>
<dbReference type="SMART" id="SM00487">
    <property type="entry name" value="DEXDc"/>
    <property type="match status" value="1"/>
</dbReference>
<dbReference type="InterPro" id="IPR027417">
    <property type="entry name" value="P-loop_NTPase"/>
</dbReference>
<evidence type="ECO:0000313" key="23">
    <source>
        <dbReference type="Proteomes" id="UP000182800"/>
    </source>
</evidence>
<evidence type="ECO:0000256" key="14">
    <source>
        <dbReference type="RuleBase" id="RU003587"/>
    </source>
</evidence>
<reference evidence="20 22" key="1">
    <citation type="submission" date="2015-09" db="EMBL/GenBank/DDBJ databases">
        <title>Identification and resolution of microdiversity through metagenomic sequencing of parallel consortia.</title>
        <authorList>
            <person name="Nelson W.C."/>
            <person name="Romine M.F."/>
            <person name="Lindemann S.R."/>
        </authorList>
    </citation>
    <scope>NUCLEOTIDE SEQUENCE [LARGE SCALE GENOMIC DNA]</scope>
    <source>
        <strain evidence="20">HL-109</strain>
    </source>
</reference>
<gene>
    <name evidence="13 20" type="primary">uvrB</name>
    <name evidence="21" type="ORF">GA0071312_3158</name>
    <name evidence="20" type="ORF">HLUCCO17_13275</name>
</gene>
<keyword evidence="8 13" id="KW-0267">Excision nuclease</keyword>
<comment type="domain">
    <text evidence="13">The beta-hairpin motif is involved in DNA binding.</text>
</comment>
<comment type="caution">
    <text evidence="20">The sequence shown here is derived from an EMBL/GenBank/DDBJ whole genome shotgun (WGS) entry which is preliminary data.</text>
</comment>
<keyword evidence="7 13" id="KW-0067">ATP-binding</keyword>
<dbReference type="GO" id="GO:0005524">
    <property type="term" value="F:ATP binding"/>
    <property type="evidence" value="ECO:0007669"/>
    <property type="project" value="UniProtKB-UniRule"/>
</dbReference>
<dbReference type="InterPro" id="IPR004807">
    <property type="entry name" value="UvrB"/>
</dbReference>
<feature type="domain" description="UVR" evidence="17">
    <location>
        <begin position="767"/>
        <end position="802"/>
    </location>
</feature>
<feature type="coiled-coil region" evidence="15">
    <location>
        <begin position="770"/>
        <end position="802"/>
    </location>
</feature>
<dbReference type="GO" id="GO:0003677">
    <property type="term" value="F:DNA binding"/>
    <property type="evidence" value="ECO:0007669"/>
    <property type="project" value="UniProtKB-UniRule"/>
</dbReference>
<evidence type="ECO:0000256" key="4">
    <source>
        <dbReference type="ARBA" id="ARBA00022741"/>
    </source>
</evidence>
<organism evidence="20 22">
    <name type="scientific">Saliniramus fredricksonii</name>
    <dbReference type="NCBI Taxonomy" id="1653334"/>
    <lineage>
        <taxon>Bacteria</taxon>
        <taxon>Pseudomonadati</taxon>
        <taxon>Pseudomonadota</taxon>
        <taxon>Alphaproteobacteria</taxon>
        <taxon>Hyphomicrobiales</taxon>
        <taxon>Salinarimonadaceae</taxon>
        <taxon>Saliniramus</taxon>
    </lineage>
</organism>
<dbReference type="SUPFAM" id="SSF46600">
    <property type="entry name" value="C-terminal UvrC-binding domain of UvrB"/>
    <property type="match status" value="1"/>
</dbReference>
<keyword evidence="6 13" id="KW-0228">DNA excision</keyword>
<evidence type="ECO:0000256" key="8">
    <source>
        <dbReference type="ARBA" id="ARBA00022881"/>
    </source>
</evidence>
<feature type="compositionally biased region" description="Low complexity" evidence="16">
    <location>
        <begin position="29"/>
        <end position="46"/>
    </location>
</feature>
<dbReference type="EMBL" id="LJSX01000021">
    <property type="protein sequence ID" value="KPQ09862.1"/>
    <property type="molecule type" value="Genomic_DNA"/>
</dbReference>
<dbReference type="GO" id="GO:0006289">
    <property type="term" value="P:nucleotide-excision repair"/>
    <property type="evidence" value="ECO:0007669"/>
    <property type="project" value="UniProtKB-UniRule"/>
</dbReference>
<evidence type="ECO:0000313" key="21">
    <source>
        <dbReference type="EMBL" id="SCC82179.1"/>
    </source>
</evidence>
<evidence type="ECO:0000256" key="12">
    <source>
        <dbReference type="ARBA" id="ARBA00029504"/>
    </source>
</evidence>
<keyword evidence="23" id="KW-1185">Reference proteome</keyword>
<evidence type="ECO:0000256" key="9">
    <source>
        <dbReference type="ARBA" id="ARBA00023204"/>
    </source>
</evidence>
<dbReference type="CDD" id="cd18790">
    <property type="entry name" value="SF2_C_UvrB"/>
    <property type="match status" value="1"/>
</dbReference>
<dbReference type="GO" id="GO:0009381">
    <property type="term" value="F:excinuclease ABC activity"/>
    <property type="evidence" value="ECO:0007669"/>
    <property type="project" value="UniProtKB-UniRule"/>
</dbReference>
<dbReference type="PANTHER" id="PTHR24029">
    <property type="entry name" value="UVRABC SYSTEM PROTEIN B"/>
    <property type="match status" value="1"/>
</dbReference>
<dbReference type="GO" id="GO:0009380">
    <property type="term" value="C:excinuclease repair complex"/>
    <property type="evidence" value="ECO:0007669"/>
    <property type="project" value="InterPro"/>
</dbReference>
<dbReference type="GO" id="GO:0016887">
    <property type="term" value="F:ATP hydrolysis activity"/>
    <property type="evidence" value="ECO:0007669"/>
    <property type="project" value="InterPro"/>
</dbReference>
<dbReference type="SUPFAM" id="SSF52540">
    <property type="entry name" value="P-loop containing nucleoside triphosphate hydrolases"/>
    <property type="match status" value="2"/>
</dbReference>
<dbReference type="RefSeq" id="WP_074445723.1">
    <property type="nucleotide sequence ID" value="NZ_FMBM01000002.1"/>
</dbReference>
<evidence type="ECO:0000259" key="19">
    <source>
        <dbReference type="PROSITE" id="PS51194"/>
    </source>
</evidence>